<dbReference type="InterPro" id="IPR001810">
    <property type="entry name" value="F-box_dom"/>
</dbReference>
<dbReference type="PANTHER" id="PTHR31900:SF30">
    <property type="entry name" value="SUPERFAMILY PROTEIN, PUTATIVE-RELATED"/>
    <property type="match status" value="1"/>
</dbReference>
<dbReference type="AlphaFoldDB" id="A0A0Q3KYI9"/>
<dbReference type="PANTHER" id="PTHR31900">
    <property type="entry name" value="F-BOX/RNI SUPERFAMILY PROTEIN-RELATED"/>
    <property type="match status" value="1"/>
</dbReference>
<reference evidence="2" key="2">
    <citation type="submission" date="2017-06" db="EMBL/GenBank/DDBJ databases">
        <title>WGS assembly of Brachypodium distachyon.</title>
        <authorList>
            <consortium name="The International Brachypodium Initiative"/>
            <person name="Lucas S."/>
            <person name="Harmon-Smith M."/>
            <person name="Lail K."/>
            <person name="Tice H."/>
            <person name="Grimwood J."/>
            <person name="Bruce D."/>
            <person name="Barry K."/>
            <person name="Shu S."/>
            <person name="Lindquist E."/>
            <person name="Wang M."/>
            <person name="Pitluck S."/>
            <person name="Vogel J.P."/>
            <person name="Garvin D.F."/>
            <person name="Mockler T.C."/>
            <person name="Schmutz J."/>
            <person name="Rokhsar D."/>
            <person name="Bevan M.W."/>
        </authorList>
    </citation>
    <scope>NUCLEOTIDE SEQUENCE</scope>
    <source>
        <strain evidence="2">Bd21</strain>
    </source>
</reference>
<dbReference type="PROSITE" id="PS50181">
    <property type="entry name" value="FBOX"/>
    <property type="match status" value="1"/>
</dbReference>
<organism evidence="2">
    <name type="scientific">Brachypodium distachyon</name>
    <name type="common">Purple false brome</name>
    <name type="synonym">Trachynia distachya</name>
    <dbReference type="NCBI Taxonomy" id="15368"/>
    <lineage>
        <taxon>Eukaryota</taxon>
        <taxon>Viridiplantae</taxon>
        <taxon>Streptophyta</taxon>
        <taxon>Embryophyta</taxon>
        <taxon>Tracheophyta</taxon>
        <taxon>Spermatophyta</taxon>
        <taxon>Magnoliopsida</taxon>
        <taxon>Liliopsida</taxon>
        <taxon>Poales</taxon>
        <taxon>Poaceae</taxon>
        <taxon>BOP clade</taxon>
        <taxon>Pooideae</taxon>
        <taxon>Stipodae</taxon>
        <taxon>Brachypodieae</taxon>
        <taxon>Brachypodium</taxon>
    </lineage>
</organism>
<dbReference type="EnsemblPlants" id="KQJ85157">
    <property type="protein sequence ID" value="KQJ85157"/>
    <property type="gene ID" value="BRADI_5g25236v3"/>
</dbReference>
<proteinExistence type="predicted"/>
<reference evidence="2 3" key="1">
    <citation type="journal article" date="2010" name="Nature">
        <title>Genome sequencing and analysis of the model grass Brachypodium distachyon.</title>
        <authorList>
            <consortium name="International Brachypodium Initiative"/>
        </authorList>
    </citation>
    <scope>NUCLEOTIDE SEQUENCE [LARGE SCALE GENOMIC DNA]</scope>
    <source>
        <strain evidence="2 3">Bd21</strain>
    </source>
</reference>
<evidence type="ECO:0000313" key="2">
    <source>
        <dbReference type="EMBL" id="KQJ85157.1"/>
    </source>
</evidence>
<evidence type="ECO:0000259" key="1">
    <source>
        <dbReference type="PROSITE" id="PS50181"/>
    </source>
</evidence>
<dbReference type="InterPro" id="IPR036047">
    <property type="entry name" value="F-box-like_dom_sf"/>
</dbReference>
<dbReference type="ExpressionAtlas" id="A0A0Q3KYI9">
    <property type="expression patterns" value="baseline"/>
</dbReference>
<dbReference type="Gene3D" id="3.80.10.10">
    <property type="entry name" value="Ribonuclease Inhibitor"/>
    <property type="match status" value="1"/>
</dbReference>
<gene>
    <name evidence="2" type="ORF">BRADI_5g25236v3</name>
</gene>
<keyword evidence="4" id="KW-1185">Reference proteome</keyword>
<dbReference type="Pfam" id="PF24758">
    <property type="entry name" value="LRR_At5g56370"/>
    <property type="match status" value="1"/>
</dbReference>
<feature type="domain" description="F-box" evidence="1">
    <location>
        <begin position="10"/>
        <end position="44"/>
    </location>
</feature>
<dbReference type="InterPro" id="IPR032675">
    <property type="entry name" value="LRR_dom_sf"/>
</dbReference>
<sequence>MNRRRQQEKEDRLSRLPDKTLERILSSLRTVEAVRTSALSRRWRAAHAAVPVVDLVDPKQGHMDCCSNNNIKACFDLQVTAAILGKSPGTPVRALRLDACRPPGGLLDQWVATAAASGAEEIDVKLRYWHDEQRSLCPFGSSSKGASADFGKDLRDAAPDLPVRTLRRLRLTNWTLDLPATGAVMSSLETLCLARIMDPGGLLQELLLNCCPRLADLTLQECPGVREITVASPRLRSFAMICCHHATRVDLCSPCLQGLHYKGALPGESLFEVANHGSILALTIEICEDISKKERAEVIPVTTLISKCTKLTHLHLSLRPTMACHSSLFADALRGLPCLRQLSLKGCLYDYHTVRSVAVLLRETCNLEALSLFPSYPKERRRSSPSCSSWIRSRA</sequence>
<dbReference type="SUPFAM" id="SSF52047">
    <property type="entry name" value="RNI-like"/>
    <property type="match status" value="1"/>
</dbReference>
<evidence type="ECO:0000313" key="3">
    <source>
        <dbReference type="EnsemblPlants" id="KQJ85157"/>
    </source>
</evidence>
<evidence type="ECO:0000313" key="4">
    <source>
        <dbReference type="Proteomes" id="UP000008810"/>
    </source>
</evidence>
<name>A0A0Q3KYI9_BRADI</name>
<dbReference type="Gene3D" id="1.20.1280.50">
    <property type="match status" value="1"/>
</dbReference>
<dbReference type="InterPro" id="IPR055411">
    <property type="entry name" value="LRR_FXL15/At3g58940/PEG3-like"/>
</dbReference>
<dbReference type="InterPro" id="IPR050232">
    <property type="entry name" value="FBL13/AtMIF1-like"/>
</dbReference>
<accession>A0A0Q3KYI9</accession>
<reference evidence="3" key="3">
    <citation type="submission" date="2018-08" db="UniProtKB">
        <authorList>
            <consortium name="EnsemblPlants"/>
        </authorList>
    </citation>
    <scope>IDENTIFICATION</scope>
    <source>
        <strain evidence="3">cv. Bd21</strain>
    </source>
</reference>
<dbReference type="Pfam" id="PF00646">
    <property type="entry name" value="F-box"/>
    <property type="match status" value="1"/>
</dbReference>
<dbReference type="InParanoid" id="A0A0Q3KYI9"/>
<dbReference type="SUPFAM" id="SSF81383">
    <property type="entry name" value="F-box domain"/>
    <property type="match status" value="1"/>
</dbReference>
<dbReference type="OrthoDB" id="608606at2759"/>
<dbReference type="Gramene" id="KQJ85157">
    <property type="protein sequence ID" value="KQJ85157"/>
    <property type="gene ID" value="BRADI_5g25236v3"/>
</dbReference>
<dbReference type="EMBL" id="CM000884">
    <property type="protein sequence ID" value="KQJ85157.1"/>
    <property type="molecule type" value="Genomic_DNA"/>
</dbReference>
<protein>
    <recommendedName>
        <fullName evidence="1">F-box domain-containing protein</fullName>
    </recommendedName>
</protein>
<dbReference type="Proteomes" id="UP000008810">
    <property type="component" value="Chromosome 5"/>
</dbReference>